<name>D7VJ28_SPHSI</name>
<dbReference type="EMBL" id="ACHA02000003">
    <property type="protein sequence ID" value="EFK59163.1"/>
    <property type="molecule type" value="Genomic_DNA"/>
</dbReference>
<organism evidence="1 2">
    <name type="scientific">Sphingobacterium spiritivorum ATCC 33861</name>
    <dbReference type="NCBI Taxonomy" id="525373"/>
    <lineage>
        <taxon>Bacteria</taxon>
        <taxon>Pseudomonadati</taxon>
        <taxon>Bacteroidota</taxon>
        <taxon>Sphingobacteriia</taxon>
        <taxon>Sphingobacteriales</taxon>
        <taxon>Sphingobacteriaceae</taxon>
        <taxon>Sphingobacterium</taxon>
    </lineage>
</organism>
<evidence type="ECO:0000313" key="2">
    <source>
        <dbReference type="Proteomes" id="UP000006258"/>
    </source>
</evidence>
<dbReference type="HOGENOM" id="CLU_3205429_0_0_10"/>
<dbReference type="STRING" id="525373.HMPREF0766_10997"/>
<comment type="caution">
    <text evidence="1">The sequence shown here is derived from an EMBL/GenBank/DDBJ whole genome shotgun (WGS) entry which is preliminary data.</text>
</comment>
<dbReference type="AlphaFoldDB" id="D7VJ28"/>
<reference evidence="1" key="1">
    <citation type="submission" date="2010-07" db="EMBL/GenBank/DDBJ databases">
        <authorList>
            <person name="Muzny D."/>
            <person name="Qin X."/>
            <person name="Buhay C."/>
            <person name="Dugan-Rocha S."/>
            <person name="Ding Y."/>
            <person name="Chen G."/>
            <person name="Hawes A."/>
            <person name="Holder M."/>
            <person name="Jhangiani S."/>
            <person name="Johnson A."/>
            <person name="Khan Z."/>
            <person name="Li Z."/>
            <person name="Liu W."/>
            <person name="Liu X."/>
            <person name="Perez L."/>
            <person name="Shen H."/>
            <person name="Wang Q."/>
            <person name="Watt J."/>
            <person name="Xi L."/>
            <person name="Xin Y."/>
            <person name="Zhou J."/>
            <person name="Deng J."/>
            <person name="Jiang H."/>
            <person name="Liu Y."/>
            <person name="Qu J."/>
            <person name="Song X.-Z."/>
            <person name="Zhang L."/>
            <person name="Villasana D."/>
            <person name="Johnson A."/>
            <person name="Liu J."/>
            <person name="Liyanage D."/>
            <person name="Lorensuhewa L."/>
            <person name="Robinson T."/>
            <person name="Song A."/>
            <person name="Song B.-B."/>
            <person name="Dinh H."/>
            <person name="Thornton R."/>
            <person name="Coyle M."/>
            <person name="Francisco L."/>
            <person name="Jackson L."/>
            <person name="Javaid M."/>
            <person name="Korchina V."/>
            <person name="Kovar C."/>
            <person name="Mata R."/>
            <person name="Mathew T."/>
            <person name="Ngo R."/>
            <person name="Nguyen L."/>
            <person name="Nguyen N."/>
            <person name="Okwuonu G."/>
            <person name="Ongeri F."/>
            <person name="Pham C."/>
            <person name="Simmons D."/>
            <person name="Wilczek-Boney K."/>
            <person name="Hale W."/>
            <person name="Jakkamsetti A."/>
            <person name="Pham P."/>
            <person name="Ruth R."/>
            <person name="San Lucas F."/>
            <person name="Warren J."/>
            <person name="Zhang J."/>
            <person name="Zhao Z."/>
            <person name="Zhou C."/>
            <person name="Zhu D."/>
            <person name="Lee S."/>
            <person name="Bess C."/>
            <person name="Blankenburg K."/>
            <person name="Forbes L."/>
            <person name="Fu Q."/>
            <person name="Gubbala S."/>
            <person name="Hirani K."/>
            <person name="Jayaseelan J.C."/>
            <person name="Lara F."/>
            <person name="Munidasa M."/>
            <person name="Palculict T."/>
            <person name="Patil S."/>
            <person name="Pu L.-L."/>
            <person name="Saada N."/>
            <person name="Tang L."/>
            <person name="Weissenberger G."/>
            <person name="Zhu Y."/>
            <person name="Hemphill L."/>
            <person name="Shang Y."/>
            <person name="Youmans B."/>
            <person name="Ayvaz T."/>
            <person name="Ross M."/>
            <person name="Santibanez J."/>
            <person name="Aqrawi P."/>
            <person name="Gross S."/>
            <person name="Joshi V."/>
            <person name="Fowler G."/>
            <person name="Nazareth L."/>
            <person name="Reid J."/>
            <person name="Worley K."/>
            <person name="Petrosino J."/>
            <person name="Highlander S."/>
            <person name="Gibbs R."/>
        </authorList>
    </citation>
    <scope>NUCLEOTIDE SEQUENCE [LARGE SCALE GENOMIC DNA]</scope>
    <source>
        <strain evidence="1">ATCC 33861</strain>
    </source>
</reference>
<protein>
    <submittedName>
        <fullName evidence="1">Uncharacterized protein</fullName>
    </submittedName>
</protein>
<evidence type="ECO:0000313" key="1">
    <source>
        <dbReference type="EMBL" id="EFK59163.1"/>
    </source>
</evidence>
<gene>
    <name evidence="1" type="ORF">HMPREF0766_10997</name>
</gene>
<accession>D7VJ28</accession>
<sequence>MMLIILRYRKLSYTYFSFLKRFGLRAVISPYNRNYIPGKNISDKD</sequence>
<proteinExistence type="predicted"/>
<keyword evidence="2" id="KW-1185">Reference proteome</keyword>
<dbReference type="Proteomes" id="UP000006258">
    <property type="component" value="Unassembled WGS sequence"/>
</dbReference>